<keyword evidence="1" id="KW-1185">Reference proteome</keyword>
<protein>
    <submittedName>
        <fullName evidence="2">Uncharacterized protein</fullName>
    </submittedName>
</protein>
<dbReference type="WBParaSite" id="Hba_09009">
    <property type="protein sequence ID" value="Hba_09009"/>
    <property type="gene ID" value="Hba_09009"/>
</dbReference>
<sequence>MCLNVIVQKSINVDRLLSDLPNIERAAEGWWNLRNLRGRIMELMIINAHFLCRI</sequence>
<dbReference type="AlphaFoldDB" id="A0A1I7WV22"/>
<dbReference type="Proteomes" id="UP000095283">
    <property type="component" value="Unplaced"/>
</dbReference>
<reference evidence="2" key="1">
    <citation type="submission" date="2016-11" db="UniProtKB">
        <authorList>
            <consortium name="WormBaseParasite"/>
        </authorList>
    </citation>
    <scope>IDENTIFICATION</scope>
</reference>
<accession>A0A1I7WV22</accession>
<evidence type="ECO:0000313" key="1">
    <source>
        <dbReference type="Proteomes" id="UP000095283"/>
    </source>
</evidence>
<organism evidence="1 2">
    <name type="scientific">Heterorhabditis bacteriophora</name>
    <name type="common">Entomopathogenic nematode worm</name>
    <dbReference type="NCBI Taxonomy" id="37862"/>
    <lineage>
        <taxon>Eukaryota</taxon>
        <taxon>Metazoa</taxon>
        <taxon>Ecdysozoa</taxon>
        <taxon>Nematoda</taxon>
        <taxon>Chromadorea</taxon>
        <taxon>Rhabditida</taxon>
        <taxon>Rhabditina</taxon>
        <taxon>Rhabditomorpha</taxon>
        <taxon>Strongyloidea</taxon>
        <taxon>Heterorhabditidae</taxon>
        <taxon>Heterorhabditis</taxon>
    </lineage>
</organism>
<proteinExistence type="predicted"/>
<name>A0A1I7WV22_HETBA</name>
<evidence type="ECO:0000313" key="2">
    <source>
        <dbReference type="WBParaSite" id="Hba_09009"/>
    </source>
</evidence>